<dbReference type="SUPFAM" id="SSF56281">
    <property type="entry name" value="Metallo-hydrolase/oxidoreductase"/>
    <property type="match status" value="1"/>
</dbReference>
<dbReference type="InterPro" id="IPR044528">
    <property type="entry name" value="POD-like_MBL-fold"/>
</dbReference>
<dbReference type="InterPro" id="IPR051682">
    <property type="entry name" value="Mito_Persulfide_Diox"/>
</dbReference>
<evidence type="ECO:0000259" key="2">
    <source>
        <dbReference type="SMART" id="SM00849"/>
    </source>
</evidence>
<dbReference type="GO" id="GO:0016787">
    <property type="term" value="F:hydrolase activity"/>
    <property type="evidence" value="ECO:0007669"/>
    <property type="project" value="UniProtKB-KW"/>
</dbReference>
<gene>
    <name evidence="3" type="ORF">AZ78_2020</name>
</gene>
<sequence>MSPQVVPFHHADTGTWSYLMADPASGAAAIIDPVLDFDPRAGRTATDSAQRLLSEARERGWRIDWLLETHAHADHLSAAHVLRQRLQADGGHAPRLAIGRRIGEVRRFFAPVFGLAETEASCFDRLFDDDDTFAVGELPAQAIPVPGHTQDSLAYLIGDALFTGDSLFLPDSGTARCDFPGGDAAMLYQSIQRLYRLPDSTRVFVCHDYGAGGREVACETTIGEQKRGNIHVRADTGEAEFVALREARDATLAVPALILPALQVNLRGGALPEPEGNGVRYLKLPLNQF</sequence>
<dbReference type="Gene3D" id="3.60.15.10">
    <property type="entry name" value="Ribonuclease Z/Hydroxyacylglutathione hydrolase-like"/>
    <property type="match status" value="1"/>
</dbReference>
<evidence type="ECO:0000256" key="1">
    <source>
        <dbReference type="ARBA" id="ARBA00022723"/>
    </source>
</evidence>
<dbReference type="OrthoDB" id="9784009at2"/>
<dbReference type="AlphaFoldDB" id="A0A108U8F0"/>
<evidence type="ECO:0000313" key="3">
    <source>
        <dbReference type="EMBL" id="KWS04471.1"/>
    </source>
</evidence>
<keyword evidence="4" id="KW-1185">Reference proteome</keyword>
<dbReference type="PANTHER" id="PTHR43084">
    <property type="entry name" value="PERSULFIDE DIOXYGENASE ETHE1"/>
    <property type="match status" value="1"/>
</dbReference>
<keyword evidence="3" id="KW-0378">Hydrolase</keyword>
<dbReference type="GO" id="GO:0006749">
    <property type="term" value="P:glutathione metabolic process"/>
    <property type="evidence" value="ECO:0007669"/>
    <property type="project" value="InterPro"/>
</dbReference>
<accession>A0A108U8F0</accession>
<dbReference type="RefSeq" id="WP_036108694.1">
    <property type="nucleotide sequence ID" value="NZ_JAJA02000001.1"/>
</dbReference>
<proteinExistence type="predicted"/>
<dbReference type="Pfam" id="PF00753">
    <property type="entry name" value="Lactamase_B"/>
    <property type="match status" value="1"/>
</dbReference>
<feature type="domain" description="Metallo-beta-lactamase" evidence="2">
    <location>
        <begin position="14"/>
        <end position="207"/>
    </location>
</feature>
<organism evidence="3 4">
    <name type="scientific">Lysobacter capsici AZ78</name>
    <dbReference type="NCBI Taxonomy" id="1444315"/>
    <lineage>
        <taxon>Bacteria</taxon>
        <taxon>Pseudomonadati</taxon>
        <taxon>Pseudomonadota</taxon>
        <taxon>Gammaproteobacteria</taxon>
        <taxon>Lysobacterales</taxon>
        <taxon>Lysobacteraceae</taxon>
        <taxon>Lysobacter</taxon>
    </lineage>
</organism>
<keyword evidence="1" id="KW-0479">Metal-binding</keyword>
<reference evidence="3 4" key="1">
    <citation type="journal article" date="2014" name="Genome Announc.">
        <title>Draft Genome Sequence of Lysobacter capsici AZ78, a Bacterium Antagonistic to Plant-Pathogenic Oomycetes.</title>
        <authorList>
            <person name="Puopolo G."/>
            <person name="Sonego P."/>
            <person name="Engelen K."/>
            <person name="Pertot I."/>
        </authorList>
    </citation>
    <scope>NUCLEOTIDE SEQUENCE [LARGE SCALE GENOMIC DNA]</scope>
    <source>
        <strain evidence="3 4">AZ78</strain>
    </source>
</reference>
<name>A0A108U8F0_9GAMM</name>
<dbReference type="GO" id="GO:0050313">
    <property type="term" value="F:sulfur dioxygenase activity"/>
    <property type="evidence" value="ECO:0007669"/>
    <property type="project" value="InterPro"/>
</dbReference>
<dbReference type="EMBL" id="JAJA02000001">
    <property type="protein sequence ID" value="KWS04471.1"/>
    <property type="molecule type" value="Genomic_DNA"/>
</dbReference>
<comment type="caution">
    <text evidence="3">The sequence shown here is derived from an EMBL/GenBank/DDBJ whole genome shotgun (WGS) entry which is preliminary data.</text>
</comment>
<dbReference type="GO" id="GO:0070813">
    <property type="term" value="P:hydrogen sulfide metabolic process"/>
    <property type="evidence" value="ECO:0007669"/>
    <property type="project" value="TreeGrafter"/>
</dbReference>
<dbReference type="InterPro" id="IPR036866">
    <property type="entry name" value="RibonucZ/Hydroxyglut_hydro"/>
</dbReference>
<dbReference type="SMART" id="SM00849">
    <property type="entry name" value="Lactamase_B"/>
    <property type="match status" value="1"/>
</dbReference>
<evidence type="ECO:0000313" key="4">
    <source>
        <dbReference type="Proteomes" id="UP000023435"/>
    </source>
</evidence>
<protein>
    <submittedName>
        <fullName evidence="3">Zn-dependent hydrolase</fullName>
    </submittedName>
</protein>
<dbReference type="Proteomes" id="UP000023435">
    <property type="component" value="Unassembled WGS sequence"/>
</dbReference>
<dbReference type="PANTHER" id="PTHR43084:SF1">
    <property type="entry name" value="PERSULFIDE DIOXYGENASE ETHE1, MITOCHONDRIAL"/>
    <property type="match status" value="1"/>
</dbReference>
<dbReference type="GO" id="GO:0046872">
    <property type="term" value="F:metal ion binding"/>
    <property type="evidence" value="ECO:0007669"/>
    <property type="project" value="UniProtKB-KW"/>
</dbReference>
<dbReference type="CDD" id="cd07724">
    <property type="entry name" value="POD-like_MBL-fold"/>
    <property type="match status" value="1"/>
</dbReference>
<dbReference type="InterPro" id="IPR001279">
    <property type="entry name" value="Metallo-B-lactamas"/>
</dbReference>